<dbReference type="InterPro" id="IPR029064">
    <property type="entry name" value="Ribosomal_eL30-like_sf"/>
</dbReference>
<keyword evidence="2 5" id="KW-0489">Methyltransferase</keyword>
<evidence type="ECO:0000256" key="2">
    <source>
        <dbReference type="ARBA" id="ARBA00022603"/>
    </source>
</evidence>
<dbReference type="GO" id="GO:0032259">
    <property type="term" value="P:methylation"/>
    <property type="evidence" value="ECO:0007669"/>
    <property type="project" value="UniProtKB-KW"/>
</dbReference>
<dbReference type="InterPro" id="IPR001537">
    <property type="entry name" value="SpoU_MeTrfase"/>
</dbReference>
<dbReference type="PANTHER" id="PTHR43191">
    <property type="entry name" value="RRNA METHYLTRANSFERASE 3"/>
    <property type="match status" value="1"/>
</dbReference>
<protein>
    <submittedName>
        <fullName evidence="5">RNA methyltransferase</fullName>
    </submittedName>
</protein>
<sequence>MKKISSLSNPIIQYLRTLAKSKNRYQNQQFLVEGKYLVEEALKHRAVATIFLDESETGSYQFLLDQKVEIFLVTKAIIKKISQTVTPQPVVALCNFQKYQVKNKDNIIVLDNIQDPSNLGAILRSCCAFGVEKIFLSENSVDFYNHKVVSASKGAIFNIAFEYCDLITLMTKLKAEDYYFYGTFLHEAKQPTKLNQIKFHKKNGFLFGNEGQGISSELRILVDENFIIETTNKVESLNLATSVALTIYSLFIDVK</sequence>
<organism evidence="5 6">
    <name type="scientific">Spiroplasma platyhelix PALS-1</name>
    <dbReference type="NCBI Taxonomy" id="1276218"/>
    <lineage>
        <taxon>Bacteria</taxon>
        <taxon>Bacillati</taxon>
        <taxon>Mycoplasmatota</taxon>
        <taxon>Mollicutes</taxon>
        <taxon>Entomoplasmatales</taxon>
        <taxon>Spiroplasmataceae</taxon>
        <taxon>Spiroplasma</taxon>
    </lineage>
</organism>
<dbReference type="InterPro" id="IPR051259">
    <property type="entry name" value="rRNA_Methyltransferase"/>
</dbReference>
<dbReference type="SUPFAM" id="SSF55315">
    <property type="entry name" value="L30e-like"/>
    <property type="match status" value="1"/>
</dbReference>
<reference evidence="5 6" key="1">
    <citation type="submission" date="2020-04" db="EMBL/GenBank/DDBJ databases">
        <title>Complete genome sequence of Spiroplasma platyhelix ATCC 51748, an insect isolate.</title>
        <authorList>
            <person name="Green E.A."/>
            <person name="Klassen J.L."/>
        </authorList>
    </citation>
    <scope>NUCLEOTIDE SEQUENCE [LARGE SCALE GENOMIC DNA]</scope>
    <source>
        <strain evidence="5 6">PALS-1</strain>
    </source>
</reference>
<keyword evidence="6" id="KW-1185">Reference proteome</keyword>
<evidence type="ECO:0000256" key="3">
    <source>
        <dbReference type="ARBA" id="ARBA00022679"/>
    </source>
</evidence>
<dbReference type="Pfam" id="PF22435">
    <property type="entry name" value="MRM3-like_sub_bind"/>
    <property type="match status" value="1"/>
</dbReference>
<dbReference type="Proteomes" id="UP000584587">
    <property type="component" value="Unassembled WGS sequence"/>
</dbReference>
<evidence type="ECO:0000313" key="6">
    <source>
        <dbReference type="Proteomes" id="UP000584587"/>
    </source>
</evidence>
<proteinExistence type="inferred from homology"/>
<dbReference type="AlphaFoldDB" id="A0A846U144"/>
<evidence type="ECO:0000256" key="1">
    <source>
        <dbReference type="ARBA" id="ARBA00007228"/>
    </source>
</evidence>
<dbReference type="InterPro" id="IPR053888">
    <property type="entry name" value="MRM3-like_sub_bind"/>
</dbReference>
<dbReference type="CDD" id="cd18095">
    <property type="entry name" value="SpoU-like_rRNA-MTase"/>
    <property type="match status" value="1"/>
</dbReference>
<dbReference type="Gene3D" id="3.30.1330.30">
    <property type="match status" value="1"/>
</dbReference>
<accession>A0A846U144</accession>
<dbReference type="SUPFAM" id="SSF75217">
    <property type="entry name" value="alpha/beta knot"/>
    <property type="match status" value="1"/>
</dbReference>
<keyword evidence="3 5" id="KW-0808">Transferase</keyword>
<comment type="similarity">
    <text evidence="1">Belongs to the class IV-like SAM-binding methyltransferase superfamily. RNA methyltransferase TrmH family.</text>
</comment>
<dbReference type="InterPro" id="IPR029028">
    <property type="entry name" value="Alpha/beta_knot_MTases"/>
</dbReference>
<dbReference type="PANTHER" id="PTHR43191:SF2">
    <property type="entry name" value="RRNA METHYLTRANSFERASE 3, MITOCHONDRIAL"/>
    <property type="match status" value="1"/>
</dbReference>
<dbReference type="RefSeq" id="WP_168105205.1">
    <property type="nucleotide sequence ID" value="NZ_CP051215.1"/>
</dbReference>
<dbReference type="EMBL" id="JAAVVK010000002">
    <property type="protein sequence ID" value="NKE38734.1"/>
    <property type="molecule type" value="Genomic_DNA"/>
</dbReference>
<dbReference type="GO" id="GO:0008173">
    <property type="term" value="F:RNA methyltransferase activity"/>
    <property type="evidence" value="ECO:0007669"/>
    <property type="project" value="InterPro"/>
</dbReference>
<evidence type="ECO:0000259" key="4">
    <source>
        <dbReference type="SMART" id="SM00967"/>
    </source>
</evidence>
<dbReference type="Gene3D" id="3.40.1280.10">
    <property type="match status" value="1"/>
</dbReference>
<name>A0A846U144_9MOLU</name>
<dbReference type="SMART" id="SM00967">
    <property type="entry name" value="SpoU_sub_bind"/>
    <property type="match status" value="1"/>
</dbReference>
<gene>
    <name evidence="5" type="ORF">HER12_03120</name>
</gene>
<evidence type="ECO:0000313" key="5">
    <source>
        <dbReference type="EMBL" id="NKE38734.1"/>
    </source>
</evidence>
<dbReference type="InterPro" id="IPR013123">
    <property type="entry name" value="SpoU_subst-bd"/>
</dbReference>
<comment type="caution">
    <text evidence="5">The sequence shown here is derived from an EMBL/GenBank/DDBJ whole genome shotgun (WGS) entry which is preliminary data.</text>
</comment>
<dbReference type="Pfam" id="PF00588">
    <property type="entry name" value="SpoU_methylase"/>
    <property type="match status" value="1"/>
</dbReference>
<dbReference type="InterPro" id="IPR029026">
    <property type="entry name" value="tRNA_m1G_MTases_N"/>
</dbReference>
<feature type="domain" description="RNA 2-O ribose methyltransferase substrate binding" evidence="4">
    <location>
        <begin position="31"/>
        <end position="100"/>
    </location>
</feature>
<dbReference type="GO" id="GO:0006396">
    <property type="term" value="P:RNA processing"/>
    <property type="evidence" value="ECO:0007669"/>
    <property type="project" value="InterPro"/>
</dbReference>
<dbReference type="GO" id="GO:0005737">
    <property type="term" value="C:cytoplasm"/>
    <property type="evidence" value="ECO:0007669"/>
    <property type="project" value="UniProtKB-ARBA"/>
</dbReference>
<dbReference type="GO" id="GO:0003723">
    <property type="term" value="F:RNA binding"/>
    <property type="evidence" value="ECO:0007669"/>
    <property type="project" value="InterPro"/>
</dbReference>